<feature type="transmembrane region" description="Helical" evidence="2">
    <location>
        <begin position="34"/>
        <end position="56"/>
    </location>
</feature>
<dbReference type="PANTHER" id="PTHR28187:SF1">
    <property type="entry name" value="PROTEIN RCR1-RELATED"/>
    <property type="match status" value="1"/>
</dbReference>
<keyword evidence="4" id="KW-1185">Reference proteome</keyword>
<name>A0ABQ9NS89_9PEZI</name>
<keyword evidence="2" id="KW-0812">Transmembrane</keyword>
<proteinExistence type="predicted"/>
<feature type="compositionally biased region" description="Low complexity" evidence="1">
    <location>
        <begin position="82"/>
        <end position="96"/>
    </location>
</feature>
<gene>
    <name evidence="3" type="ORF">H2201_004695</name>
</gene>
<dbReference type="Proteomes" id="UP001172684">
    <property type="component" value="Unassembled WGS sequence"/>
</dbReference>
<dbReference type="Pfam" id="PF12273">
    <property type="entry name" value="RCR"/>
    <property type="match status" value="1"/>
</dbReference>
<feature type="region of interest" description="Disordered" evidence="1">
    <location>
        <begin position="110"/>
        <end position="165"/>
    </location>
</feature>
<accession>A0ABQ9NS89</accession>
<protein>
    <recommendedName>
        <fullName evidence="5">Chitin synthesis regulation, Congo red resistance, RCR protein</fullName>
    </recommendedName>
</protein>
<keyword evidence="2" id="KW-1133">Transmembrane helix</keyword>
<dbReference type="PANTHER" id="PTHR28187">
    <property type="entry name" value="PROTEIN RCR1-RELATED"/>
    <property type="match status" value="1"/>
</dbReference>
<evidence type="ECO:0008006" key="5">
    <source>
        <dbReference type="Google" id="ProtNLM"/>
    </source>
</evidence>
<dbReference type="InterPro" id="IPR020999">
    <property type="entry name" value="Chitin_synth_reg_RCR"/>
</dbReference>
<keyword evidence="2" id="KW-0472">Membrane</keyword>
<evidence type="ECO:0000256" key="1">
    <source>
        <dbReference type="SAM" id="MobiDB-lite"/>
    </source>
</evidence>
<reference evidence="3" key="1">
    <citation type="submission" date="2022-10" db="EMBL/GenBank/DDBJ databases">
        <title>Culturing micro-colonial fungi from biological soil crusts in the Mojave desert and describing Neophaeococcomyces mojavensis, and introducing the new genera and species Taxawa tesnikishii.</title>
        <authorList>
            <person name="Kurbessoian T."/>
            <person name="Stajich J.E."/>
        </authorList>
    </citation>
    <scope>NUCLEOTIDE SEQUENCE</scope>
    <source>
        <strain evidence="3">TK_1</strain>
    </source>
</reference>
<evidence type="ECO:0000313" key="3">
    <source>
        <dbReference type="EMBL" id="KAJ9665221.1"/>
    </source>
</evidence>
<organism evidence="3 4">
    <name type="scientific">Coniosporium apollinis</name>
    <dbReference type="NCBI Taxonomy" id="61459"/>
    <lineage>
        <taxon>Eukaryota</taxon>
        <taxon>Fungi</taxon>
        <taxon>Dikarya</taxon>
        <taxon>Ascomycota</taxon>
        <taxon>Pezizomycotina</taxon>
        <taxon>Dothideomycetes</taxon>
        <taxon>Dothideomycetes incertae sedis</taxon>
        <taxon>Coniosporium</taxon>
    </lineage>
</organism>
<feature type="compositionally biased region" description="Pro residues" evidence="1">
    <location>
        <begin position="151"/>
        <end position="165"/>
    </location>
</feature>
<evidence type="ECO:0000313" key="4">
    <source>
        <dbReference type="Proteomes" id="UP001172684"/>
    </source>
</evidence>
<dbReference type="EMBL" id="JAPDRL010000031">
    <property type="protein sequence ID" value="KAJ9665221.1"/>
    <property type="molecule type" value="Genomic_DNA"/>
</dbReference>
<feature type="region of interest" description="Disordered" evidence="1">
    <location>
        <begin position="82"/>
        <end position="101"/>
    </location>
</feature>
<comment type="caution">
    <text evidence="3">The sequence shown here is derived from an EMBL/GenBank/DDBJ whole genome shotgun (WGS) entry which is preliminary data.</text>
</comment>
<evidence type="ECO:0000256" key="2">
    <source>
        <dbReference type="SAM" id="Phobius"/>
    </source>
</evidence>
<sequence>MYIDLEKRAVRCYYQNGRRYCQQYRSAWSDWARWVVLVILIVGFLLLFILCSCITARRRRKAGQNPYYGTGWAARHGPVTYNPSSTTGTNPSSTYNAQPYYNNNVNTTTEQYAAPPYSPSNQGYYGQNQGYGGQQSGIELQGTNVQNPQPTYQPPAGPPPGKHGL</sequence>